<evidence type="ECO:0008006" key="3">
    <source>
        <dbReference type="Google" id="ProtNLM"/>
    </source>
</evidence>
<accession>A0A6L7HZI9</accession>
<keyword evidence="2" id="KW-1185">Reference proteome</keyword>
<dbReference type="EMBL" id="WRPA01000012">
    <property type="protein sequence ID" value="MXR69717.1"/>
    <property type="molecule type" value="Genomic_DNA"/>
</dbReference>
<sequence length="151" mass="17805">MRFQQLNEQLAYVSKCRLEMARLYARLHSAVDSSRVKLMLEYLQQHEKEVSQKIDDYIEEAPNRLLELWYNDIVFEDFIKRCQDVIPAANMNEDDLLELHLDLDNRLIGLFEKTAESSVPGDVKNALNDLVRVEKIQQQRLVHSSLRMEDI</sequence>
<gene>
    <name evidence="1" type="ORF">GNT65_13730</name>
</gene>
<dbReference type="AlphaFoldDB" id="A0A6L7HZI9"/>
<dbReference type="Gene3D" id="1.20.1260.10">
    <property type="match status" value="1"/>
</dbReference>
<dbReference type="RefSeq" id="WP_160797108.1">
    <property type="nucleotide sequence ID" value="NZ_CANMWR010000029.1"/>
</dbReference>
<dbReference type="Proteomes" id="UP000474778">
    <property type="component" value="Unassembled WGS sequence"/>
</dbReference>
<protein>
    <recommendedName>
        <fullName evidence="3">ATPase</fullName>
    </recommendedName>
</protein>
<name>A0A6L7HZI9_9GAMM</name>
<reference evidence="1 2" key="1">
    <citation type="submission" date="2019-12" db="EMBL/GenBank/DDBJ databases">
        <title>Shewanella insulae sp. nov., isolated from a tidal flat.</title>
        <authorList>
            <person name="Yoon J.-H."/>
        </authorList>
    </citation>
    <scope>NUCLEOTIDE SEQUENCE [LARGE SCALE GENOMIC DNA]</scope>
    <source>
        <strain evidence="1 2">JBTF-M18</strain>
    </source>
</reference>
<comment type="caution">
    <text evidence="1">The sequence shown here is derived from an EMBL/GenBank/DDBJ whole genome shotgun (WGS) entry which is preliminary data.</text>
</comment>
<evidence type="ECO:0000313" key="2">
    <source>
        <dbReference type="Proteomes" id="UP000474778"/>
    </source>
</evidence>
<proteinExistence type="predicted"/>
<evidence type="ECO:0000313" key="1">
    <source>
        <dbReference type="EMBL" id="MXR69717.1"/>
    </source>
</evidence>
<dbReference type="InterPro" id="IPR012347">
    <property type="entry name" value="Ferritin-like"/>
</dbReference>
<organism evidence="1 2">
    <name type="scientific">Shewanella insulae</name>
    <dbReference type="NCBI Taxonomy" id="2681496"/>
    <lineage>
        <taxon>Bacteria</taxon>
        <taxon>Pseudomonadati</taxon>
        <taxon>Pseudomonadota</taxon>
        <taxon>Gammaproteobacteria</taxon>
        <taxon>Alteromonadales</taxon>
        <taxon>Shewanellaceae</taxon>
        <taxon>Shewanella</taxon>
    </lineage>
</organism>